<evidence type="ECO:0000256" key="7">
    <source>
        <dbReference type="ARBA" id="ARBA00037984"/>
    </source>
</evidence>
<proteinExistence type="inferred from homology"/>
<dbReference type="GO" id="GO:0036064">
    <property type="term" value="C:ciliary basal body"/>
    <property type="evidence" value="ECO:0007669"/>
    <property type="project" value="TreeGrafter"/>
</dbReference>
<evidence type="ECO:0000256" key="4">
    <source>
        <dbReference type="ARBA" id="ARBA00022737"/>
    </source>
</evidence>
<keyword evidence="4" id="KW-0677">Repeat</keyword>
<protein>
    <recommendedName>
        <fullName evidence="8">POC1 centriolar protein homolog B</fullName>
    </recommendedName>
</protein>
<keyword evidence="2" id="KW-0963">Cytoplasm</keyword>
<evidence type="ECO:0000256" key="8">
    <source>
        <dbReference type="ARBA" id="ARBA00039724"/>
    </source>
</evidence>
<evidence type="ECO:0000256" key="9">
    <source>
        <dbReference type="PROSITE-ProRule" id="PRU00221"/>
    </source>
</evidence>
<dbReference type="PROSITE" id="PS00678">
    <property type="entry name" value="WD_REPEATS_1"/>
    <property type="match status" value="3"/>
</dbReference>
<dbReference type="Proteomes" id="UP001239994">
    <property type="component" value="Unassembled WGS sequence"/>
</dbReference>
<gene>
    <name evidence="10" type="ORF">P4O66_020542</name>
</gene>
<name>A0AAD8ZSS0_9TELE</name>
<dbReference type="PANTHER" id="PTHR44019:SF1">
    <property type="entry name" value="POC1 CENTRIOLAR PROTEIN HOMOLOG B"/>
    <property type="match status" value="1"/>
</dbReference>
<dbReference type="InterPro" id="IPR036322">
    <property type="entry name" value="WD40_repeat_dom_sf"/>
</dbReference>
<evidence type="ECO:0000313" key="11">
    <source>
        <dbReference type="Proteomes" id="UP001239994"/>
    </source>
</evidence>
<dbReference type="InterPro" id="IPR001680">
    <property type="entry name" value="WD40_rpt"/>
</dbReference>
<keyword evidence="6" id="KW-0206">Cytoskeleton</keyword>
<dbReference type="InterPro" id="IPR050505">
    <property type="entry name" value="WDR55/POC1"/>
</dbReference>
<dbReference type="GO" id="GO:0048871">
    <property type="term" value="P:multicellular organismal-level homeostasis"/>
    <property type="evidence" value="ECO:0007669"/>
    <property type="project" value="UniProtKB-ARBA"/>
</dbReference>
<comment type="subcellular location">
    <subcellularLocation>
        <location evidence="1">Cytoplasm</location>
        <location evidence="1">Cytoskeleton</location>
        <location evidence="1">Microtubule organizing center</location>
        <location evidence="1">Centrosome</location>
        <location evidence="1">Centriole</location>
    </subcellularLocation>
</comment>
<evidence type="ECO:0000256" key="1">
    <source>
        <dbReference type="ARBA" id="ARBA00004114"/>
    </source>
</evidence>
<evidence type="ECO:0000313" key="10">
    <source>
        <dbReference type="EMBL" id="KAK1804534.1"/>
    </source>
</evidence>
<feature type="repeat" description="WD" evidence="9">
    <location>
        <begin position="14"/>
        <end position="48"/>
    </location>
</feature>
<dbReference type="GO" id="GO:0005814">
    <property type="term" value="C:centriole"/>
    <property type="evidence" value="ECO:0007669"/>
    <property type="project" value="UniProtKB-SubCell"/>
</dbReference>
<reference evidence="10" key="1">
    <citation type="submission" date="2023-03" db="EMBL/GenBank/DDBJ databases">
        <title>Electrophorus voltai genome.</title>
        <authorList>
            <person name="Bian C."/>
        </authorList>
    </citation>
    <scope>NUCLEOTIDE SEQUENCE</scope>
    <source>
        <strain evidence="10">CB-2022</strain>
        <tissue evidence="10">Muscle</tissue>
    </source>
</reference>
<dbReference type="FunFam" id="2.130.10.10:FF:000235">
    <property type="entry name" value="POC1 centriolar protein homolog B"/>
    <property type="match status" value="1"/>
</dbReference>
<feature type="repeat" description="WD" evidence="9">
    <location>
        <begin position="140"/>
        <end position="181"/>
    </location>
</feature>
<keyword evidence="5" id="KW-0175">Coiled coil</keyword>
<dbReference type="SMART" id="SM00320">
    <property type="entry name" value="WD40"/>
    <property type="match status" value="7"/>
</dbReference>
<feature type="repeat" description="WD" evidence="9">
    <location>
        <begin position="280"/>
        <end position="305"/>
    </location>
</feature>
<dbReference type="Gene3D" id="2.130.10.10">
    <property type="entry name" value="YVTN repeat-like/Quinoprotein amine dehydrogenase"/>
    <property type="match status" value="3"/>
</dbReference>
<dbReference type="AlphaFoldDB" id="A0AAD8ZSS0"/>
<evidence type="ECO:0000256" key="2">
    <source>
        <dbReference type="ARBA" id="ARBA00022490"/>
    </source>
</evidence>
<dbReference type="PANTHER" id="PTHR44019">
    <property type="entry name" value="WD REPEAT-CONTAINING PROTEIN 55"/>
    <property type="match status" value="1"/>
</dbReference>
<dbReference type="PROSITE" id="PS50294">
    <property type="entry name" value="WD_REPEATS_REGION"/>
    <property type="match status" value="6"/>
</dbReference>
<feature type="repeat" description="WD" evidence="9">
    <location>
        <begin position="98"/>
        <end position="139"/>
    </location>
</feature>
<dbReference type="InterPro" id="IPR020472">
    <property type="entry name" value="WD40_PAC1"/>
</dbReference>
<dbReference type="InterPro" id="IPR019775">
    <property type="entry name" value="WD40_repeat_CS"/>
</dbReference>
<feature type="repeat" description="WD" evidence="9">
    <location>
        <begin position="56"/>
        <end position="87"/>
    </location>
</feature>
<comment type="similarity">
    <text evidence="7">Belongs to the WD repeat POC1 family.</text>
</comment>
<dbReference type="SUPFAM" id="SSF50978">
    <property type="entry name" value="WD40 repeat-like"/>
    <property type="match status" value="1"/>
</dbReference>
<evidence type="ECO:0000256" key="6">
    <source>
        <dbReference type="ARBA" id="ARBA00023212"/>
    </source>
</evidence>
<dbReference type="CDD" id="cd00200">
    <property type="entry name" value="WD40"/>
    <property type="match status" value="1"/>
</dbReference>
<comment type="caution">
    <text evidence="10">The sequence shown here is derived from an EMBL/GenBank/DDBJ whole genome shotgun (WGS) entry which is preliminary data.</text>
</comment>
<organism evidence="10 11">
    <name type="scientific">Electrophorus voltai</name>
    <dbReference type="NCBI Taxonomy" id="2609070"/>
    <lineage>
        <taxon>Eukaryota</taxon>
        <taxon>Metazoa</taxon>
        <taxon>Chordata</taxon>
        <taxon>Craniata</taxon>
        <taxon>Vertebrata</taxon>
        <taxon>Euteleostomi</taxon>
        <taxon>Actinopterygii</taxon>
        <taxon>Neopterygii</taxon>
        <taxon>Teleostei</taxon>
        <taxon>Ostariophysi</taxon>
        <taxon>Gymnotiformes</taxon>
        <taxon>Gymnotoidei</taxon>
        <taxon>Gymnotidae</taxon>
        <taxon>Electrophorus</taxon>
    </lineage>
</organism>
<dbReference type="InterPro" id="IPR015943">
    <property type="entry name" value="WD40/YVTN_repeat-like_dom_sf"/>
</dbReference>
<dbReference type="GO" id="GO:0007017">
    <property type="term" value="P:microtubule-based process"/>
    <property type="evidence" value="ECO:0007669"/>
    <property type="project" value="UniProtKB-ARBA"/>
</dbReference>
<feature type="repeat" description="WD" evidence="9">
    <location>
        <begin position="224"/>
        <end position="265"/>
    </location>
</feature>
<evidence type="ECO:0000256" key="5">
    <source>
        <dbReference type="ARBA" id="ARBA00023054"/>
    </source>
</evidence>
<dbReference type="Pfam" id="PF00400">
    <property type="entry name" value="WD40"/>
    <property type="match status" value="7"/>
</dbReference>
<dbReference type="PRINTS" id="PR00320">
    <property type="entry name" value="GPROTEINBRPT"/>
</dbReference>
<sequence length="552" mass="61114">MASVLEDPTLERHFRGHKDAVTCADFSPNNKQLATGSNDKNLMIWNLNPKARAFRFMGHNDLITAVQFSPSGHLVASSSRDKTVRLWTPNIKGESVAFKAHTATVRSVSFSSDGQRLVTASDDKSLKVWSVHRQKFIYSLNQHTNWVRCARFSPDGRLVASCGDDRTVRLWDTSTRQCINTFTDYGGPATFVDFNSSGTCIASSGADNTLKLWDIRTNKLIQHYQVHSAGVNCFSFHPSGNYLISGSNDSTVKILDLLEGRLIYTLHGHKVECLDLSGPVLTVAFSRQGDFFASGGADSQVLMWKTNFDALNYREMLSQHSKRVSPDPPPHLMDIYPRSPHVHLSQNGPIEVNPVVADTLSADPCVVEVGERPFSMAPEMLRPSWQARFQPASAPPERAGYSRHVEHCEQAARGHEDGPAGFRGHASASTRFTHPQQEMEQEECEEEGPGLTHLPGEHSELPGAVRSTLEHIVHQLDVLTQVSGAGFCSASRERLGPFEVAVWTETVAVLEERLTLTEDKLKECLDNQVLIQQEALRAGQTHEESRVEGPAI</sequence>
<keyword evidence="11" id="KW-1185">Reference proteome</keyword>
<keyword evidence="3 9" id="KW-0853">WD repeat</keyword>
<feature type="repeat" description="WD" evidence="9">
    <location>
        <begin position="182"/>
        <end position="223"/>
    </location>
</feature>
<evidence type="ECO:0000256" key="3">
    <source>
        <dbReference type="ARBA" id="ARBA00022574"/>
    </source>
</evidence>
<dbReference type="GO" id="GO:0060271">
    <property type="term" value="P:cilium assembly"/>
    <property type="evidence" value="ECO:0007669"/>
    <property type="project" value="UniProtKB-ARBA"/>
</dbReference>
<accession>A0AAD8ZSS0</accession>
<dbReference type="PROSITE" id="PS50082">
    <property type="entry name" value="WD_REPEATS_2"/>
    <property type="match status" value="7"/>
</dbReference>
<dbReference type="EMBL" id="JAROKS010000004">
    <property type="protein sequence ID" value="KAK1804534.1"/>
    <property type="molecule type" value="Genomic_DNA"/>
</dbReference>